<comment type="caution">
    <text evidence="2">The sequence shown here is derived from an EMBL/GenBank/DDBJ whole genome shotgun (WGS) entry which is preliminary data.</text>
</comment>
<proteinExistence type="predicted"/>
<sequence>MYRLDTTPTQTRAPQLPQTSRNTNPRVSTSTIVTHRTSVSRPPLRRTQMKDRVVQNNSQVKYKKTEAWCLCLENDWEGLDEIIVGVDEYEGMIGKDWMRLL</sequence>
<keyword evidence="3" id="KW-1185">Reference proteome</keyword>
<protein>
    <submittedName>
        <fullName evidence="2">Uncharacterized protein</fullName>
    </submittedName>
</protein>
<reference evidence="2" key="1">
    <citation type="journal article" date="2022" name="Int. J. Mol. Sci.">
        <title>Draft Genome of Tanacetum Coccineum: Genomic Comparison of Closely Related Tanacetum-Family Plants.</title>
        <authorList>
            <person name="Yamashiro T."/>
            <person name="Shiraishi A."/>
            <person name="Nakayama K."/>
            <person name="Satake H."/>
        </authorList>
    </citation>
    <scope>NUCLEOTIDE SEQUENCE</scope>
</reference>
<evidence type="ECO:0000313" key="3">
    <source>
        <dbReference type="Proteomes" id="UP001151760"/>
    </source>
</evidence>
<feature type="region of interest" description="Disordered" evidence="1">
    <location>
        <begin position="1"/>
        <end position="43"/>
    </location>
</feature>
<accession>A0ABQ4WBE9</accession>
<evidence type="ECO:0000313" key="2">
    <source>
        <dbReference type="EMBL" id="GJS50171.1"/>
    </source>
</evidence>
<dbReference type="Proteomes" id="UP001151760">
    <property type="component" value="Unassembled WGS sequence"/>
</dbReference>
<feature type="compositionally biased region" description="Polar residues" evidence="1">
    <location>
        <begin position="1"/>
        <end position="40"/>
    </location>
</feature>
<name>A0ABQ4WBE9_9ASTR</name>
<reference evidence="2" key="2">
    <citation type="submission" date="2022-01" db="EMBL/GenBank/DDBJ databases">
        <authorList>
            <person name="Yamashiro T."/>
            <person name="Shiraishi A."/>
            <person name="Satake H."/>
            <person name="Nakayama K."/>
        </authorList>
    </citation>
    <scope>NUCLEOTIDE SEQUENCE</scope>
</reference>
<organism evidence="2 3">
    <name type="scientific">Tanacetum coccineum</name>
    <dbReference type="NCBI Taxonomy" id="301880"/>
    <lineage>
        <taxon>Eukaryota</taxon>
        <taxon>Viridiplantae</taxon>
        <taxon>Streptophyta</taxon>
        <taxon>Embryophyta</taxon>
        <taxon>Tracheophyta</taxon>
        <taxon>Spermatophyta</taxon>
        <taxon>Magnoliopsida</taxon>
        <taxon>eudicotyledons</taxon>
        <taxon>Gunneridae</taxon>
        <taxon>Pentapetalae</taxon>
        <taxon>asterids</taxon>
        <taxon>campanulids</taxon>
        <taxon>Asterales</taxon>
        <taxon>Asteraceae</taxon>
        <taxon>Asteroideae</taxon>
        <taxon>Anthemideae</taxon>
        <taxon>Anthemidinae</taxon>
        <taxon>Tanacetum</taxon>
    </lineage>
</organism>
<evidence type="ECO:0000256" key="1">
    <source>
        <dbReference type="SAM" id="MobiDB-lite"/>
    </source>
</evidence>
<dbReference type="EMBL" id="BQNB010008496">
    <property type="protein sequence ID" value="GJS50171.1"/>
    <property type="molecule type" value="Genomic_DNA"/>
</dbReference>
<gene>
    <name evidence="2" type="ORF">Tco_0600292</name>
</gene>